<dbReference type="EMBL" id="QJVJ01000011">
    <property type="protein sequence ID" value="PYI51879.1"/>
    <property type="molecule type" value="Genomic_DNA"/>
</dbReference>
<dbReference type="AlphaFoldDB" id="A0A2V5JYC2"/>
<dbReference type="SUPFAM" id="SSF47781">
    <property type="entry name" value="RuvA domain 2-like"/>
    <property type="match status" value="1"/>
</dbReference>
<dbReference type="PANTHER" id="PTHR21180:SF32">
    <property type="entry name" value="ENDONUCLEASE_EXONUCLEASE_PHOSPHATASE FAMILY DOMAIN-CONTAINING PROTEIN 1"/>
    <property type="match status" value="1"/>
</dbReference>
<dbReference type="Gene3D" id="1.10.150.280">
    <property type="entry name" value="AF1531-like domain"/>
    <property type="match status" value="1"/>
</dbReference>
<reference evidence="4 5" key="1">
    <citation type="submission" date="2018-05" db="EMBL/GenBank/DDBJ databases">
        <title>Paenibacillus flagellatus sp. nov., isolated from selenium mineral soil.</title>
        <authorList>
            <person name="Dai X."/>
        </authorList>
    </citation>
    <scope>NUCLEOTIDE SEQUENCE [LARGE SCALE GENOMIC DNA]</scope>
    <source>
        <strain evidence="4 5">DXL2</strain>
    </source>
</reference>
<dbReference type="Pfam" id="PF12836">
    <property type="entry name" value="HHH_3"/>
    <property type="match status" value="1"/>
</dbReference>
<evidence type="ECO:0000313" key="5">
    <source>
        <dbReference type="Proteomes" id="UP000247476"/>
    </source>
</evidence>
<keyword evidence="2" id="KW-1133">Transmembrane helix</keyword>
<sequence>MKATDGRAGRTAAIVWMAVACWTALALMLWAARSFATDAGPIGTGWTVRNEELSALFASHDGAEEEKPAAPTASGKERKDGASGAATNEAGGKTSREPPSPSGPSASPASPEPAAAPAGAIDINRAGADELDGLPGIGPAKAKAIVEHRERHGPFRSVEELKNVKGIGDKTFESLKELVTAGAVSR</sequence>
<proteinExistence type="predicted"/>
<dbReference type="Proteomes" id="UP000247476">
    <property type="component" value="Unassembled WGS sequence"/>
</dbReference>
<dbReference type="SMART" id="SM00278">
    <property type="entry name" value="HhH1"/>
    <property type="match status" value="2"/>
</dbReference>
<protein>
    <recommendedName>
        <fullName evidence="3">Helix-hairpin-helix DNA-binding motif class 1 domain-containing protein</fullName>
    </recommendedName>
</protein>
<keyword evidence="2" id="KW-0812">Transmembrane</keyword>
<dbReference type="NCBIfam" id="TIGR00426">
    <property type="entry name" value="competence protein ComEA helix-hairpin-helix repeat region"/>
    <property type="match status" value="1"/>
</dbReference>
<dbReference type="PROSITE" id="PS51257">
    <property type="entry name" value="PROKAR_LIPOPROTEIN"/>
    <property type="match status" value="1"/>
</dbReference>
<evidence type="ECO:0000313" key="4">
    <source>
        <dbReference type="EMBL" id="PYI51879.1"/>
    </source>
</evidence>
<feature type="domain" description="Helix-hairpin-helix DNA-binding motif class 1" evidence="3">
    <location>
        <begin position="159"/>
        <end position="178"/>
    </location>
</feature>
<dbReference type="InterPro" id="IPR003583">
    <property type="entry name" value="Hlx-hairpin-Hlx_DNA-bd_motif"/>
</dbReference>
<dbReference type="GO" id="GO:0015628">
    <property type="term" value="P:protein secretion by the type II secretion system"/>
    <property type="evidence" value="ECO:0007669"/>
    <property type="project" value="TreeGrafter"/>
</dbReference>
<organism evidence="4 5">
    <name type="scientific">Paenibacillus flagellatus</name>
    <dbReference type="NCBI Taxonomy" id="2211139"/>
    <lineage>
        <taxon>Bacteria</taxon>
        <taxon>Bacillati</taxon>
        <taxon>Bacillota</taxon>
        <taxon>Bacilli</taxon>
        <taxon>Bacillales</taxon>
        <taxon>Paenibacillaceae</taxon>
        <taxon>Paenibacillus</taxon>
    </lineage>
</organism>
<comment type="caution">
    <text evidence="4">The sequence shown here is derived from an EMBL/GenBank/DDBJ whole genome shotgun (WGS) entry which is preliminary data.</text>
</comment>
<evidence type="ECO:0000259" key="3">
    <source>
        <dbReference type="SMART" id="SM00278"/>
    </source>
</evidence>
<evidence type="ECO:0000256" key="2">
    <source>
        <dbReference type="SAM" id="Phobius"/>
    </source>
</evidence>
<keyword evidence="2" id="KW-0472">Membrane</keyword>
<feature type="compositionally biased region" description="Low complexity" evidence="1">
    <location>
        <begin position="103"/>
        <end position="117"/>
    </location>
</feature>
<evidence type="ECO:0000256" key="1">
    <source>
        <dbReference type="SAM" id="MobiDB-lite"/>
    </source>
</evidence>
<dbReference type="PANTHER" id="PTHR21180">
    <property type="entry name" value="ENDONUCLEASE/EXONUCLEASE/PHOSPHATASE FAMILY DOMAIN-CONTAINING PROTEIN 1"/>
    <property type="match status" value="1"/>
</dbReference>
<keyword evidence="5" id="KW-1185">Reference proteome</keyword>
<feature type="domain" description="Helix-hairpin-helix DNA-binding motif class 1" evidence="3">
    <location>
        <begin position="129"/>
        <end position="148"/>
    </location>
</feature>
<feature type="region of interest" description="Disordered" evidence="1">
    <location>
        <begin position="58"/>
        <end position="117"/>
    </location>
</feature>
<gene>
    <name evidence="4" type="ORF">DLM86_23485</name>
</gene>
<feature type="transmembrane region" description="Helical" evidence="2">
    <location>
        <begin position="12"/>
        <end position="32"/>
    </location>
</feature>
<dbReference type="RefSeq" id="WP_110842506.1">
    <property type="nucleotide sequence ID" value="NZ_QJVJ01000011.1"/>
</dbReference>
<dbReference type="GO" id="GO:0006281">
    <property type="term" value="P:DNA repair"/>
    <property type="evidence" value="ECO:0007669"/>
    <property type="project" value="InterPro"/>
</dbReference>
<dbReference type="InterPro" id="IPR004509">
    <property type="entry name" value="Competence_ComEA_HhH"/>
</dbReference>
<dbReference type="OrthoDB" id="9790239at2"/>
<dbReference type="GO" id="GO:0003677">
    <property type="term" value="F:DNA binding"/>
    <property type="evidence" value="ECO:0007669"/>
    <property type="project" value="InterPro"/>
</dbReference>
<name>A0A2V5JYC2_9BACL</name>
<dbReference type="GO" id="GO:0015627">
    <property type="term" value="C:type II protein secretion system complex"/>
    <property type="evidence" value="ECO:0007669"/>
    <property type="project" value="TreeGrafter"/>
</dbReference>
<dbReference type="InterPro" id="IPR051675">
    <property type="entry name" value="Endo/Exo/Phosphatase_dom_1"/>
</dbReference>
<dbReference type="InterPro" id="IPR010994">
    <property type="entry name" value="RuvA_2-like"/>
</dbReference>
<accession>A0A2V5JYC2</accession>